<dbReference type="PANTHER" id="PTHR43736">
    <property type="entry name" value="ADP-RIBOSE PYROPHOSPHATASE"/>
    <property type="match status" value="1"/>
</dbReference>
<dbReference type="Gene3D" id="3.90.79.10">
    <property type="entry name" value="Nucleoside Triphosphate Pyrophosphohydrolase"/>
    <property type="match status" value="1"/>
</dbReference>
<evidence type="ECO:0000256" key="1">
    <source>
        <dbReference type="ARBA" id="ARBA00005582"/>
    </source>
</evidence>
<dbReference type="PROSITE" id="PS51462">
    <property type="entry name" value="NUDIX"/>
    <property type="match status" value="1"/>
</dbReference>
<comment type="similarity">
    <text evidence="1 3">Belongs to the Nudix hydrolase family.</text>
</comment>
<evidence type="ECO:0000256" key="2">
    <source>
        <dbReference type="ARBA" id="ARBA00022801"/>
    </source>
</evidence>
<dbReference type="GO" id="GO:0016787">
    <property type="term" value="F:hydrolase activity"/>
    <property type="evidence" value="ECO:0007669"/>
    <property type="project" value="UniProtKB-KW"/>
</dbReference>
<dbReference type="PRINTS" id="PR00502">
    <property type="entry name" value="NUDIXFAMILY"/>
</dbReference>
<organism evidence="5 6">
    <name type="scientific">Gloeobacter morelensis MG652769</name>
    <dbReference type="NCBI Taxonomy" id="2781736"/>
    <lineage>
        <taxon>Bacteria</taxon>
        <taxon>Bacillati</taxon>
        <taxon>Cyanobacteriota</taxon>
        <taxon>Cyanophyceae</taxon>
        <taxon>Gloeobacterales</taxon>
        <taxon>Gloeobacteraceae</taxon>
        <taxon>Gloeobacter</taxon>
        <taxon>Gloeobacter morelensis</taxon>
    </lineage>
</organism>
<dbReference type="Proteomes" id="UP001054846">
    <property type="component" value="Chromosome"/>
</dbReference>
<dbReference type="InterPro" id="IPR015797">
    <property type="entry name" value="NUDIX_hydrolase-like_dom_sf"/>
</dbReference>
<reference evidence="5 6" key="1">
    <citation type="journal article" date="2021" name="Genome Biol. Evol.">
        <title>Complete Genome Sequencing of a Novel Gloeobacter Species from a Waterfall Cave in Mexico.</title>
        <authorList>
            <person name="Saw J.H."/>
            <person name="Cardona T."/>
            <person name="Montejano G."/>
        </authorList>
    </citation>
    <scope>NUCLEOTIDE SEQUENCE [LARGE SCALE GENOMIC DNA]</scope>
    <source>
        <strain evidence="5">MG652769</strain>
    </source>
</reference>
<evidence type="ECO:0000313" key="6">
    <source>
        <dbReference type="Proteomes" id="UP001054846"/>
    </source>
</evidence>
<evidence type="ECO:0000259" key="4">
    <source>
        <dbReference type="PROSITE" id="PS51462"/>
    </source>
</evidence>
<dbReference type="PANTHER" id="PTHR43736:SF1">
    <property type="entry name" value="DIHYDRONEOPTERIN TRIPHOSPHATE DIPHOSPHATASE"/>
    <property type="match status" value="1"/>
</dbReference>
<keyword evidence="2 3" id="KW-0378">Hydrolase</keyword>
<dbReference type="PROSITE" id="PS00893">
    <property type="entry name" value="NUDIX_BOX"/>
    <property type="match status" value="1"/>
</dbReference>
<dbReference type="InterPro" id="IPR020476">
    <property type="entry name" value="Nudix_hydrolase"/>
</dbReference>
<feature type="domain" description="Nudix hydrolase" evidence="4">
    <location>
        <begin position="16"/>
        <end position="147"/>
    </location>
</feature>
<accession>A0ABY3PTH8</accession>
<sequence length="149" mass="16630">MSTFWYIARTVLGLLFSRPLVGVRAIPRLPDGRLVLVKQHRGGWVLPGGLIDTNEKVQTALVREVLEECGLRVLGFGRLTGVYSDPKRDPRFHSLCIVMEVFVEGEMRPRDVMEIERAAAFALEALPEGLTGDCREQIEHYLAGAVVVD</sequence>
<dbReference type="SUPFAM" id="SSF55811">
    <property type="entry name" value="Nudix"/>
    <property type="match status" value="1"/>
</dbReference>
<name>A0ABY3PTH8_9CYAN</name>
<dbReference type="Pfam" id="PF00293">
    <property type="entry name" value="NUDIX"/>
    <property type="match status" value="1"/>
</dbReference>
<evidence type="ECO:0000256" key="3">
    <source>
        <dbReference type="RuleBase" id="RU003476"/>
    </source>
</evidence>
<dbReference type="EMBL" id="CP063845">
    <property type="protein sequence ID" value="UFP97063.1"/>
    <property type="molecule type" value="Genomic_DNA"/>
</dbReference>
<dbReference type="InterPro" id="IPR000086">
    <property type="entry name" value="NUDIX_hydrolase_dom"/>
</dbReference>
<proteinExistence type="inferred from homology"/>
<evidence type="ECO:0000313" key="5">
    <source>
        <dbReference type="EMBL" id="UFP97063.1"/>
    </source>
</evidence>
<protein>
    <submittedName>
        <fullName evidence="5">NUDIX hydrolase</fullName>
    </submittedName>
</protein>
<keyword evidence="6" id="KW-1185">Reference proteome</keyword>
<dbReference type="InterPro" id="IPR020084">
    <property type="entry name" value="NUDIX_hydrolase_CS"/>
</dbReference>
<gene>
    <name evidence="5" type="ORF">ISF26_19595</name>
</gene>